<comment type="similarity">
    <text evidence="6">Belongs to the Vang family.</text>
</comment>
<evidence type="ECO:0000313" key="8">
    <source>
        <dbReference type="Proteomes" id="UP000288716"/>
    </source>
</evidence>
<comment type="caution">
    <text evidence="7">The sequence shown here is derived from an EMBL/GenBank/DDBJ whole genome shotgun (WGS) entry which is preliminary data.</text>
</comment>
<evidence type="ECO:0000256" key="6">
    <source>
        <dbReference type="ARBA" id="ARBA00025718"/>
    </source>
</evidence>
<keyword evidence="3" id="KW-0812">Transmembrane</keyword>
<dbReference type="Proteomes" id="UP000288716">
    <property type="component" value="Unassembled WGS sequence"/>
</dbReference>
<evidence type="ECO:0000256" key="1">
    <source>
        <dbReference type="ARBA" id="ARBA00004651"/>
    </source>
</evidence>
<dbReference type="Pfam" id="PF06638">
    <property type="entry name" value="Strabismus"/>
    <property type="match status" value="1"/>
</dbReference>
<dbReference type="InterPro" id="IPR009539">
    <property type="entry name" value="VANGL"/>
</dbReference>
<dbReference type="OrthoDB" id="8887313at2759"/>
<keyword evidence="8" id="KW-1185">Reference proteome</keyword>
<name>A0A443SLV0_9ACAR</name>
<evidence type="ECO:0000256" key="2">
    <source>
        <dbReference type="ARBA" id="ARBA00022475"/>
    </source>
</evidence>
<evidence type="ECO:0000313" key="7">
    <source>
        <dbReference type="EMBL" id="RWS28497.1"/>
    </source>
</evidence>
<reference evidence="7 8" key="1">
    <citation type="journal article" date="2018" name="Gigascience">
        <title>Genomes of trombidid mites reveal novel predicted allergens and laterally-transferred genes associated with secondary metabolism.</title>
        <authorList>
            <person name="Dong X."/>
            <person name="Chaisiri K."/>
            <person name="Xia D."/>
            <person name="Armstrong S.D."/>
            <person name="Fang Y."/>
            <person name="Donnelly M.J."/>
            <person name="Kadowaki T."/>
            <person name="McGarry J.W."/>
            <person name="Darby A.C."/>
            <person name="Makepeace B.L."/>
        </authorList>
    </citation>
    <scope>NUCLEOTIDE SEQUENCE [LARGE SCALE GENOMIC DNA]</scope>
    <source>
        <strain evidence="7">UoL-UT</strain>
    </source>
</reference>
<dbReference type="AlphaFoldDB" id="A0A443SLV0"/>
<dbReference type="GO" id="GO:0005886">
    <property type="term" value="C:plasma membrane"/>
    <property type="evidence" value="ECO:0007669"/>
    <property type="project" value="UniProtKB-SubCell"/>
</dbReference>
<keyword evidence="2" id="KW-1003">Cell membrane</keyword>
<evidence type="ECO:0000256" key="5">
    <source>
        <dbReference type="ARBA" id="ARBA00023136"/>
    </source>
</evidence>
<keyword evidence="5" id="KW-0472">Membrane</keyword>
<gene>
    <name evidence="7" type="ORF">B4U80_01141</name>
</gene>
<proteinExistence type="inferred from homology"/>
<organism evidence="7 8">
    <name type="scientific">Leptotrombidium deliense</name>
    <dbReference type="NCBI Taxonomy" id="299467"/>
    <lineage>
        <taxon>Eukaryota</taxon>
        <taxon>Metazoa</taxon>
        <taxon>Ecdysozoa</taxon>
        <taxon>Arthropoda</taxon>
        <taxon>Chelicerata</taxon>
        <taxon>Arachnida</taxon>
        <taxon>Acari</taxon>
        <taxon>Acariformes</taxon>
        <taxon>Trombidiformes</taxon>
        <taxon>Prostigmata</taxon>
        <taxon>Anystina</taxon>
        <taxon>Parasitengona</taxon>
        <taxon>Trombiculoidea</taxon>
        <taxon>Trombiculidae</taxon>
        <taxon>Leptotrombidium</taxon>
    </lineage>
</organism>
<evidence type="ECO:0000256" key="3">
    <source>
        <dbReference type="ARBA" id="ARBA00022692"/>
    </source>
</evidence>
<evidence type="ECO:0000256" key="4">
    <source>
        <dbReference type="ARBA" id="ARBA00022989"/>
    </source>
</evidence>
<dbReference type="VEuPathDB" id="VectorBase:LDEU003543"/>
<dbReference type="STRING" id="299467.A0A443SLV0"/>
<protein>
    <submittedName>
        <fullName evidence="7">Vang-like protein 2</fullName>
    </submittedName>
</protein>
<comment type="subcellular location">
    <subcellularLocation>
        <location evidence="1">Cell membrane</location>
        <topology evidence="1">Multi-pass membrane protein</topology>
    </subcellularLocation>
</comment>
<dbReference type="EMBL" id="NCKV01001343">
    <property type="protein sequence ID" value="RWS28497.1"/>
    <property type="molecule type" value="Genomic_DNA"/>
</dbReference>
<sequence length="43" mass="4883">MLRQGDVSLLVTVHSIPHLNVTEEIIDPKSNKFVFRMNSETSV</sequence>
<accession>A0A443SLV0</accession>
<keyword evidence="4" id="KW-1133">Transmembrane helix</keyword>